<evidence type="ECO:0000313" key="3">
    <source>
        <dbReference type="Proteomes" id="UP000031668"/>
    </source>
</evidence>
<accession>A0A0C2M5B1</accession>
<dbReference type="EMBL" id="JWZT01005048">
    <property type="protein sequence ID" value="KII62240.1"/>
    <property type="molecule type" value="Genomic_DNA"/>
</dbReference>
<evidence type="ECO:0000256" key="1">
    <source>
        <dbReference type="SAM" id="SignalP"/>
    </source>
</evidence>
<dbReference type="AlphaFoldDB" id="A0A0C2M5B1"/>
<proteinExistence type="predicted"/>
<organism evidence="2 3">
    <name type="scientific">Thelohanellus kitauei</name>
    <name type="common">Myxosporean</name>
    <dbReference type="NCBI Taxonomy" id="669202"/>
    <lineage>
        <taxon>Eukaryota</taxon>
        <taxon>Metazoa</taxon>
        <taxon>Cnidaria</taxon>
        <taxon>Myxozoa</taxon>
        <taxon>Myxosporea</taxon>
        <taxon>Bivalvulida</taxon>
        <taxon>Platysporina</taxon>
        <taxon>Myxobolidae</taxon>
        <taxon>Thelohanellus</taxon>
    </lineage>
</organism>
<gene>
    <name evidence="2" type="ORF">RF11_06877</name>
</gene>
<sequence>MNIYGVVSLMFVLCYPNSVVLVSEDEGYKYIDAPPELVPETAIVCIIISKNEITVDYLDHEINVNHNGLIIILKKYHNSELNSIDSFVYASNDFGRTFSKRQLLLNEKPIFVTHIMSIDNYMFCQSVINSSIFYLDKDFEISHYHQSTEAPKVEPHPKFINYLSRSVFDNYRSVRILIIHNNDLTPMYHN</sequence>
<evidence type="ECO:0008006" key="4">
    <source>
        <dbReference type="Google" id="ProtNLM"/>
    </source>
</evidence>
<dbReference type="Proteomes" id="UP000031668">
    <property type="component" value="Unassembled WGS sequence"/>
</dbReference>
<feature type="signal peptide" evidence="1">
    <location>
        <begin position="1"/>
        <end position="21"/>
    </location>
</feature>
<reference evidence="2 3" key="1">
    <citation type="journal article" date="2014" name="Genome Biol. Evol.">
        <title>The genome of the myxosporean Thelohanellus kitauei shows adaptations to nutrient acquisition within its fish host.</title>
        <authorList>
            <person name="Yang Y."/>
            <person name="Xiong J."/>
            <person name="Zhou Z."/>
            <person name="Huo F."/>
            <person name="Miao W."/>
            <person name="Ran C."/>
            <person name="Liu Y."/>
            <person name="Zhang J."/>
            <person name="Feng J."/>
            <person name="Wang M."/>
            <person name="Wang M."/>
            <person name="Wang L."/>
            <person name="Yao B."/>
        </authorList>
    </citation>
    <scope>NUCLEOTIDE SEQUENCE [LARGE SCALE GENOMIC DNA]</scope>
    <source>
        <strain evidence="2">Wuqing</strain>
    </source>
</reference>
<keyword evidence="3" id="KW-1185">Reference proteome</keyword>
<name>A0A0C2M5B1_THEKT</name>
<feature type="chain" id="PRO_5002152223" description="Sortilin N-terminal domain-containing protein" evidence="1">
    <location>
        <begin position="22"/>
        <end position="190"/>
    </location>
</feature>
<protein>
    <recommendedName>
        <fullName evidence="4">Sortilin N-terminal domain-containing protein</fullName>
    </recommendedName>
</protein>
<keyword evidence="1" id="KW-0732">Signal</keyword>
<evidence type="ECO:0000313" key="2">
    <source>
        <dbReference type="EMBL" id="KII62240.1"/>
    </source>
</evidence>
<comment type="caution">
    <text evidence="2">The sequence shown here is derived from an EMBL/GenBank/DDBJ whole genome shotgun (WGS) entry which is preliminary data.</text>
</comment>